<name>A0A0C3AA11_9AGAM</name>
<accession>A0A0C3AA11</accession>
<reference evidence="1 2" key="1">
    <citation type="submission" date="2014-04" db="EMBL/GenBank/DDBJ databases">
        <authorList>
            <consortium name="DOE Joint Genome Institute"/>
            <person name="Kuo A."/>
            <person name="Kohler A."/>
            <person name="Nagy L.G."/>
            <person name="Floudas D."/>
            <person name="Copeland A."/>
            <person name="Barry K.W."/>
            <person name="Cichocki N."/>
            <person name="Veneault-Fourrey C."/>
            <person name="LaButti K."/>
            <person name="Lindquist E.A."/>
            <person name="Lipzen A."/>
            <person name="Lundell T."/>
            <person name="Morin E."/>
            <person name="Murat C."/>
            <person name="Sun H."/>
            <person name="Tunlid A."/>
            <person name="Henrissat B."/>
            <person name="Grigoriev I.V."/>
            <person name="Hibbett D.S."/>
            <person name="Martin F."/>
            <person name="Nordberg H.P."/>
            <person name="Cantor M.N."/>
            <person name="Hua S.X."/>
        </authorList>
    </citation>
    <scope>NUCLEOTIDE SEQUENCE [LARGE SCALE GENOMIC DNA]</scope>
    <source>
        <strain evidence="1 2">Foug A</strain>
    </source>
</reference>
<dbReference type="Proteomes" id="UP000053989">
    <property type="component" value="Unassembled WGS sequence"/>
</dbReference>
<dbReference type="Pfam" id="PF18759">
    <property type="entry name" value="Plavaka"/>
    <property type="match status" value="1"/>
</dbReference>
<gene>
    <name evidence="1" type="ORF">SCLCIDRAFT_70500</name>
</gene>
<organism evidence="1 2">
    <name type="scientific">Scleroderma citrinum Foug A</name>
    <dbReference type="NCBI Taxonomy" id="1036808"/>
    <lineage>
        <taxon>Eukaryota</taxon>
        <taxon>Fungi</taxon>
        <taxon>Dikarya</taxon>
        <taxon>Basidiomycota</taxon>
        <taxon>Agaricomycotina</taxon>
        <taxon>Agaricomycetes</taxon>
        <taxon>Agaricomycetidae</taxon>
        <taxon>Boletales</taxon>
        <taxon>Sclerodermatineae</taxon>
        <taxon>Sclerodermataceae</taxon>
        <taxon>Scleroderma</taxon>
    </lineage>
</organism>
<protein>
    <submittedName>
        <fullName evidence="1">Uncharacterized protein</fullName>
    </submittedName>
</protein>
<evidence type="ECO:0000313" key="1">
    <source>
        <dbReference type="EMBL" id="KIM61732.1"/>
    </source>
</evidence>
<dbReference type="AlphaFoldDB" id="A0A0C3AA11"/>
<reference evidence="2" key="2">
    <citation type="submission" date="2015-01" db="EMBL/GenBank/DDBJ databases">
        <title>Evolutionary Origins and Diversification of the Mycorrhizal Mutualists.</title>
        <authorList>
            <consortium name="DOE Joint Genome Institute"/>
            <consortium name="Mycorrhizal Genomics Consortium"/>
            <person name="Kohler A."/>
            <person name="Kuo A."/>
            <person name="Nagy L.G."/>
            <person name="Floudas D."/>
            <person name="Copeland A."/>
            <person name="Barry K.W."/>
            <person name="Cichocki N."/>
            <person name="Veneault-Fourrey C."/>
            <person name="LaButti K."/>
            <person name="Lindquist E.A."/>
            <person name="Lipzen A."/>
            <person name="Lundell T."/>
            <person name="Morin E."/>
            <person name="Murat C."/>
            <person name="Riley R."/>
            <person name="Ohm R."/>
            <person name="Sun H."/>
            <person name="Tunlid A."/>
            <person name="Henrissat B."/>
            <person name="Grigoriev I.V."/>
            <person name="Hibbett D.S."/>
            <person name="Martin F."/>
        </authorList>
    </citation>
    <scope>NUCLEOTIDE SEQUENCE [LARGE SCALE GENOMIC DNA]</scope>
    <source>
        <strain evidence="2">Foug A</strain>
    </source>
</reference>
<dbReference type="OrthoDB" id="2418900at2759"/>
<dbReference type="HOGENOM" id="CLU_006344_8_3_1"/>
<dbReference type="InterPro" id="IPR041078">
    <property type="entry name" value="Plavaka"/>
</dbReference>
<keyword evidence="2" id="KW-1185">Reference proteome</keyword>
<dbReference type="EMBL" id="KN822049">
    <property type="protein sequence ID" value="KIM61732.1"/>
    <property type="molecule type" value="Genomic_DNA"/>
</dbReference>
<dbReference type="InParanoid" id="A0A0C3AA11"/>
<sequence>MWTGNWWWETQGKLPEGAVVAPVILSSDKTSLSVFSGDKKAWPVYLTIGNISKDVRRQVSAHTTVLIGYLPVSKLESFHKKTRSVAGYRLFHHVMSLLLRPLIDAGRRGKAMVCADGFMHRVHLILATYVADFPEQCLVACNKESRCPCCLVESQDRG</sequence>
<feature type="non-terminal residue" evidence="1">
    <location>
        <position position="158"/>
    </location>
</feature>
<evidence type="ECO:0000313" key="2">
    <source>
        <dbReference type="Proteomes" id="UP000053989"/>
    </source>
</evidence>
<proteinExistence type="predicted"/>